<dbReference type="Proteomes" id="UP000295278">
    <property type="component" value="Unassembled WGS sequence"/>
</dbReference>
<dbReference type="RefSeq" id="WP_131908303.1">
    <property type="nucleotide sequence ID" value="NZ_SMFM01000001.1"/>
</dbReference>
<protein>
    <recommendedName>
        <fullName evidence="3">Apea-like HEPN domain-containing protein</fullName>
    </recommendedName>
</protein>
<name>A0A4R5B244_9FLAO</name>
<dbReference type="AlphaFoldDB" id="A0A4R5B244"/>
<evidence type="ECO:0000313" key="1">
    <source>
        <dbReference type="EMBL" id="TDD78550.1"/>
    </source>
</evidence>
<gene>
    <name evidence="1" type="ORF">E0F89_02640</name>
</gene>
<dbReference type="OrthoDB" id="8367156at2"/>
<comment type="caution">
    <text evidence="1">The sequence shown here is derived from an EMBL/GenBank/DDBJ whole genome shotgun (WGS) entry which is preliminary data.</text>
</comment>
<dbReference type="EMBL" id="SMFM01000001">
    <property type="protein sequence ID" value="TDD78550.1"/>
    <property type="molecule type" value="Genomic_DNA"/>
</dbReference>
<evidence type="ECO:0008006" key="3">
    <source>
        <dbReference type="Google" id="ProtNLM"/>
    </source>
</evidence>
<accession>A0A4R5B244</accession>
<keyword evidence="2" id="KW-1185">Reference proteome</keyword>
<evidence type="ECO:0000313" key="2">
    <source>
        <dbReference type="Proteomes" id="UP000295278"/>
    </source>
</evidence>
<sequence length="204" mass="23768">MMTTLDTNIELARYFDASGQLQIVTVADYNGYVANKDQNSIALFIFHRLHSRYLKPFQFGDKDFIEQFKNGFSIMANCCLLIETLQSFKNGWEDSSNKSALAFKQFLSTETNFAVFRNKEKEFYINIRCGILHQGETTGGWKINREGTNLFNSTNHVVDSIVFAKELEKSLEDYSGKLKTEKWDSETWDNFRTKMRRIVLNCER</sequence>
<organism evidence="1 2">
    <name type="scientific">Flavobacterium caseinilyticum</name>
    <dbReference type="NCBI Taxonomy" id="2541732"/>
    <lineage>
        <taxon>Bacteria</taxon>
        <taxon>Pseudomonadati</taxon>
        <taxon>Bacteroidota</taxon>
        <taxon>Flavobacteriia</taxon>
        <taxon>Flavobacteriales</taxon>
        <taxon>Flavobacteriaceae</taxon>
        <taxon>Flavobacterium</taxon>
    </lineage>
</organism>
<reference evidence="1 2" key="1">
    <citation type="submission" date="2019-03" db="EMBL/GenBank/DDBJ databases">
        <title>Flavobacterium AT-3-2 sp. nov., isolated from arctic soil.</title>
        <authorList>
            <person name="Chaudhary D.K."/>
        </authorList>
    </citation>
    <scope>NUCLEOTIDE SEQUENCE [LARGE SCALE GENOMIC DNA]</scope>
    <source>
        <strain evidence="1 2">AT-3-2</strain>
    </source>
</reference>
<proteinExistence type="predicted"/>